<organism evidence="2 3">
    <name type="scientific">Apolygus lucorum</name>
    <name type="common">Small green plant bug</name>
    <name type="synonym">Lygocoris lucorum</name>
    <dbReference type="NCBI Taxonomy" id="248454"/>
    <lineage>
        <taxon>Eukaryota</taxon>
        <taxon>Metazoa</taxon>
        <taxon>Ecdysozoa</taxon>
        <taxon>Arthropoda</taxon>
        <taxon>Hexapoda</taxon>
        <taxon>Insecta</taxon>
        <taxon>Pterygota</taxon>
        <taxon>Neoptera</taxon>
        <taxon>Paraneoptera</taxon>
        <taxon>Hemiptera</taxon>
        <taxon>Heteroptera</taxon>
        <taxon>Panheteroptera</taxon>
        <taxon>Cimicomorpha</taxon>
        <taxon>Miridae</taxon>
        <taxon>Mirini</taxon>
        <taxon>Apolygus</taxon>
    </lineage>
</organism>
<sequence length="215" mass="24065">MEDGIVVKEEPMSEGDEDQVMGELVLIKQEVLIGDDYVEEEVGNSRADEDAGCPMIKQEDSSAADPLYDESDVLQGSTGVQRSEARPALGTEEDEKLKPLKDDVAIDISDKNTKRSKGGEKRETGLLLHDFESVPESRTAAKRLRTLERKMDRDSEFADENCAEMNECFDKGNARVLSTEEGDRVMETIPSELTAKSCSEWCQCENVKVLDWRHD</sequence>
<dbReference type="EMBL" id="WIXP02000017">
    <property type="protein sequence ID" value="KAF6197765.1"/>
    <property type="molecule type" value="Genomic_DNA"/>
</dbReference>
<keyword evidence="3" id="KW-1185">Reference proteome</keyword>
<dbReference type="AlphaFoldDB" id="A0A8S9WQS3"/>
<evidence type="ECO:0000256" key="1">
    <source>
        <dbReference type="SAM" id="MobiDB-lite"/>
    </source>
</evidence>
<gene>
    <name evidence="2" type="ORF">GE061_008731</name>
</gene>
<name>A0A8S9WQS3_APOLU</name>
<protein>
    <submittedName>
        <fullName evidence="2">Uncharacterized protein</fullName>
    </submittedName>
</protein>
<feature type="region of interest" description="Disordered" evidence="1">
    <location>
        <begin position="41"/>
        <end position="101"/>
    </location>
</feature>
<proteinExistence type="predicted"/>
<evidence type="ECO:0000313" key="3">
    <source>
        <dbReference type="Proteomes" id="UP000466442"/>
    </source>
</evidence>
<dbReference type="OrthoDB" id="6434680at2759"/>
<reference evidence="2" key="1">
    <citation type="journal article" date="2021" name="Mol. Ecol. Resour.">
        <title>Apolygus lucorum genome provides insights into omnivorousness and mesophyll feeding.</title>
        <authorList>
            <person name="Liu Y."/>
            <person name="Liu H."/>
            <person name="Wang H."/>
            <person name="Huang T."/>
            <person name="Liu B."/>
            <person name="Yang B."/>
            <person name="Yin L."/>
            <person name="Li B."/>
            <person name="Zhang Y."/>
            <person name="Zhang S."/>
            <person name="Jiang F."/>
            <person name="Zhang X."/>
            <person name="Ren Y."/>
            <person name="Wang B."/>
            <person name="Wang S."/>
            <person name="Lu Y."/>
            <person name="Wu K."/>
            <person name="Fan W."/>
            <person name="Wang G."/>
        </authorList>
    </citation>
    <scope>NUCLEOTIDE SEQUENCE</scope>
    <source>
        <strain evidence="2">12Hb</strain>
    </source>
</reference>
<evidence type="ECO:0000313" key="2">
    <source>
        <dbReference type="EMBL" id="KAF6197765.1"/>
    </source>
</evidence>
<dbReference type="Proteomes" id="UP000466442">
    <property type="component" value="Unassembled WGS sequence"/>
</dbReference>
<comment type="caution">
    <text evidence="2">The sequence shown here is derived from an EMBL/GenBank/DDBJ whole genome shotgun (WGS) entry which is preliminary data.</text>
</comment>
<accession>A0A8S9WQS3</accession>